<feature type="region of interest" description="Disordered" evidence="1">
    <location>
        <begin position="101"/>
        <end position="124"/>
    </location>
</feature>
<dbReference type="EMBL" id="PKSM01000168">
    <property type="protein sequence ID" value="POW05675.1"/>
    <property type="molecule type" value="Genomic_DNA"/>
</dbReference>
<evidence type="ECO:0000313" key="2">
    <source>
        <dbReference type="EMBL" id="POW05675.1"/>
    </source>
</evidence>
<reference evidence="3" key="2">
    <citation type="journal article" date="2018" name="BMC Genomics">
        <title>Genomic insights into host adaptation between the wheat stripe rust pathogen (Puccinia striiformis f. sp. tritici) and the barley stripe rust pathogen (Puccinia striiformis f. sp. hordei).</title>
        <authorList>
            <person name="Xia C."/>
            <person name="Wang M."/>
            <person name="Yin C."/>
            <person name="Cornejo O.E."/>
            <person name="Hulbert S.H."/>
            <person name="Chen X."/>
        </authorList>
    </citation>
    <scope>NUCLEOTIDE SEQUENCE [LARGE SCALE GENOMIC DNA]</scope>
    <source>
        <strain evidence="3">93TX-2</strain>
    </source>
</reference>
<protein>
    <submittedName>
        <fullName evidence="2">Uncharacterized protein</fullName>
    </submittedName>
</protein>
<keyword evidence="3" id="KW-1185">Reference proteome</keyword>
<accession>A0A2S4V888</accession>
<comment type="caution">
    <text evidence="2">The sequence shown here is derived from an EMBL/GenBank/DDBJ whole genome shotgun (WGS) entry which is preliminary data.</text>
</comment>
<dbReference type="VEuPathDB" id="FungiDB:PSHT_10696"/>
<sequence>AQLQQLLAAFGPSALNCLLSSATTPLVNWAQSASSHSVNLDQLASSPALQDTNNLTTPLVQSPPLDLIPTNSALVFCLSSMIRHNDPAMLPGFERILDEVKGNSDDGNSNNSVRPLAVQDKAPTGTPSQNIIRLFSFSAQWTILSNSAKIGLNTAAGQFRGAVLNQSGRRTATSQIDCPFKSKARLQPAKRSSTKSGPWRFSWQNTIMDHRPHLQPMLHTSSSSQSNNETCATNKTISNALQKIRKEDLAAQSPIEALLCILKESNWLWDIKVNSTSNHPKEADELDFNEEIRNLTVCLTNESPNSFKSMLDQIKQSVAGTKLLK</sequence>
<reference evidence="2 3" key="1">
    <citation type="submission" date="2017-12" db="EMBL/GenBank/DDBJ databases">
        <title>Gene loss provides genomic basis for host adaptation in cereal stripe rust fungi.</title>
        <authorList>
            <person name="Xia C."/>
        </authorList>
    </citation>
    <scope>NUCLEOTIDE SEQUENCE [LARGE SCALE GENOMIC DNA]</scope>
    <source>
        <strain evidence="2 3">93TX-2</strain>
    </source>
</reference>
<dbReference type="Proteomes" id="UP000238274">
    <property type="component" value="Unassembled WGS sequence"/>
</dbReference>
<feature type="non-terminal residue" evidence="2">
    <location>
        <position position="1"/>
    </location>
</feature>
<organism evidence="2 3">
    <name type="scientific">Puccinia striiformis</name>
    <dbReference type="NCBI Taxonomy" id="27350"/>
    <lineage>
        <taxon>Eukaryota</taxon>
        <taxon>Fungi</taxon>
        <taxon>Dikarya</taxon>
        <taxon>Basidiomycota</taxon>
        <taxon>Pucciniomycotina</taxon>
        <taxon>Pucciniomycetes</taxon>
        <taxon>Pucciniales</taxon>
        <taxon>Pucciniaceae</taxon>
        <taxon>Puccinia</taxon>
    </lineage>
</organism>
<evidence type="ECO:0000256" key="1">
    <source>
        <dbReference type="SAM" id="MobiDB-lite"/>
    </source>
</evidence>
<evidence type="ECO:0000313" key="3">
    <source>
        <dbReference type="Proteomes" id="UP000238274"/>
    </source>
</evidence>
<dbReference type="VEuPathDB" id="FungiDB:PSTT_03720"/>
<dbReference type="AlphaFoldDB" id="A0A2S4V888"/>
<reference evidence="3" key="3">
    <citation type="journal article" date="2018" name="Mol. Plant Microbe Interact.">
        <title>Genome sequence resources for the wheat stripe rust pathogen (Puccinia striiformis f. sp. tritici) and the barley stripe rust pathogen (Puccinia striiformis f. sp. hordei).</title>
        <authorList>
            <person name="Xia C."/>
            <person name="Wang M."/>
            <person name="Yin C."/>
            <person name="Cornejo O.E."/>
            <person name="Hulbert S.H."/>
            <person name="Chen X."/>
        </authorList>
    </citation>
    <scope>NUCLEOTIDE SEQUENCE [LARGE SCALE GENOMIC DNA]</scope>
    <source>
        <strain evidence="3">93TX-2</strain>
    </source>
</reference>
<gene>
    <name evidence="2" type="ORF">PSHT_10696</name>
</gene>
<proteinExistence type="predicted"/>
<name>A0A2S4V888_9BASI</name>